<sequence length="166" mass="17817">MDIPSMTSQAPTATYTECWVFSTATDGFVQSTPAAPIASGAECYVIFPTGGGIEKSPIPESEALPMNTEPAYSSPAHQSAGSHLSEIGGVVGGVIAFLFLVSMATYLVITRRERRRLASLKKHQWALHPGKWIVHEQKPEEMQMEMPAGAGGVKVKVERRGNGSMV</sequence>
<organism evidence="2 3">
    <name type="scientific">Rickenella mellea</name>
    <dbReference type="NCBI Taxonomy" id="50990"/>
    <lineage>
        <taxon>Eukaryota</taxon>
        <taxon>Fungi</taxon>
        <taxon>Dikarya</taxon>
        <taxon>Basidiomycota</taxon>
        <taxon>Agaricomycotina</taxon>
        <taxon>Agaricomycetes</taxon>
        <taxon>Hymenochaetales</taxon>
        <taxon>Rickenellaceae</taxon>
        <taxon>Rickenella</taxon>
    </lineage>
</organism>
<dbReference type="EMBL" id="ML170259">
    <property type="protein sequence ID" value="TDL15865.1"/>
    <property type="molecule type" value="Genomic_DNA"/>
</dbReference>
<dbReference type="AlphaFoldDB" id="A0A4Y7PKV6"/>
<keyword evidence="1" id="KW-0472">Membrane</keyword>
<evidence type="ECO:0000313" key="3">
    <source>
        <dbReference type="Proteomes" id="UP000294933"/>
    </source>
</evidence>
<dbReference type="OrthoDB" id="10559821at2759"/>
<keyword evidence="1" id="KW-1133">Transmembrane helix</keyword>
<dbReference type="VEuPathDB" id="FungiDB:BD410DRAFT_795962"/>
<protein>
    <submittedName>
        <fullName evidence="2">Uncharacterized protein</fullName>
    </submittedName>
</protein>
<gene>
    <name evidence="2" type="ORF">BD410DRAFT_795962</name>
</gene>
<accession>A0A4Y7PKV6</accession>
<reference evidence="2 3" key="1">
    <citation type="submission" date="2018-06" db="EMBL/GenBank/DDBJ databases">
        <title>A transcriptomic atlas of mushroom development highlights an independent origin of complex multicellularity.</title>
        <authorList>
            <consortium name="DOE Joint Genome Institute"/>
            <person name="Krizsan K."/>
            <person name="Almasi E."/>
            <person name="Merenyi Z."/>
            <person name="Sahu N."/>
            <person name="Viragh M."/>
            <person name="Koszo T."/>
            <person name="Mondo S."/>
            <person name="Kiss B."/>
            <person name="Balint B."/>
            <person name="Kues U."/>
            <person name="Barry K."/>
            <person name="Hegedus J.C."/>
            <person name="Henrissat B."/>
            <person name="Johnson J."/>
            <person name="Lipzen A."/>
            <person name="Ohm R."/>
            <person name="Nagy I."/>
            <person name="Pangilinan J."/>
            <person name="Yan J."/>
            <person name="Xiong Y."/>
            <person name="Grigoriev I.V."/>
            <person name="Hibbett D.S."/>
            <person name="Nagy L.G."/>
        </authorList>
    </citation>
    <scope>NUCLEOTIDE SEQUENCE [LARGE SCALE GENOMIC DNA]</scope>
    <source>
        <strain evidence="2 3">SZMC22713</strain>
    </source>
</reference>
<keyword evidence="1" id="KW-0812">Transmembrane</keyword>
<name>A0A4Y7PKV6_9AGAM</name>
<evidence type="ECO:0000313" key="2">
    <source>
        <dbReference type="EMBL" id="TDL15865.1"/>
    </source>
</evidence>
<dbReference type="Proteomes" id="UP000294933">
    <property type="component" value="Unassembled WGS sequence"/>
</dbReference>
<keyword evidence="3" id="KW-1185">Reference proteome</keyword>
<evidence type="ECO:0000256" key="1">
    <source>
        <dbReference type="SAM" id="Phobius"/>
    </source>
</evidence>
<feature type="transmembrane region" description="Helical" evidence="1">
    <location>
        <begin position="87"/>
        <end position="109"/>
    </location>
</feature>
<proteinExistence type="predicted"/>